<evidence type="ECO:0000259" key="17">
    <source>
        <dbReference type="Pfam" id="PF05201"/>
    </source>
</evidence>
<feature type="binding site" evidence="9 12">
    <location>
        <begin position="189"/>
        <end position="194"/>
    </location>
    <ligand>
        <name>NADP(+)</name>
        <dbReference type="ChEBI" id="CHEBI:58349"/>
    </ligand>
</feature>
<dbReference type="PANTHER" id="PTHR43013:SF1">
    <property type="entry name" value="GLUTAMYL-TRNA REDUCTASE"/>
    <property type="match status" value="1"/>
</dbReference>
<reference evidence="18 19" key="1">
    <citation type="submission" date="2012-12" db="EMBL/GenBank/DDBJ databases">
        <title>Novel taxa of Listeriaceae from agricultural environments in the United States.</title>
        <authorList>
            <person name="den Bakker H.C."/>
            <person name="Allred A."/>
            <person name="Warchocki S."/>
            <person name="Wright E.M."/>
            <person name="Burrell A."/>
            <person name="Nightingale K.K."/>
            <person name="Kephart D."/>
            <person name="Wiedmann M."/>
        </authorList>
    </citation>
    <scope>NUCLEOTIDE SEQUENCE [LARGE SCALE GENOMIC DNA]</scope>
    <source>
        <strain evidence="18 19">FSL S10-1203</strain>
    </source>
</reference>
<evidence type="ECO:0000256" key="9">
    <source>
        <dbReference type="HAMAP-Rule" id="MF_00087"/>
    </source>
</evidence>
<dbReference type="InterPro" id="IPR036291">
    <property type="entry name" value="NAD(P)-bd_dom_sf"/>
</dbReference>
<evidence type="ECO:0000256" key="14">
    <source>
        <dbReference type="RuleBase" id="RU000584"/>
    </source>
</evidence>
<dbReference type="GO" id="GO:0008883">
    <property type="term" value="F:glutamyl-tRNA reductase activity"/>
    <property type="evidence" value="ECO:0007669"/>
    <property type="project" value="UniProtKB-UniRule"/>
</dbReference>
<dbReference type="InterPro" id="IPR036453">
    <property type="entry name" value="GluRdtase_dimer_dom_sf"/>
</dbReference>
<dbReference type="FunFam" id="3.30.460.30:FF:000001">
    <property type="entry name" value="Glutamyl-tRNA reductase"/>
    <property type="match status" value="1"/>
</dbReference>
<comment type="subunit">
    <text evidence="9">Homodimer.</text>
</comment>
<dbReference type="CDD" id="cd05213">
    <property type="entry name" value="NAD_bind_Glutamyl_tRNA_reduct"/>
    <property type="match status" value="1"/>
</dbReference>
<dbReference type="InterPro" id="IPR000343">
    <property type="entry name" value="4pyrrol_synth_GluRdtase"/>
</dbReference>
<dbReference type="InterPro" id="IPR018214">
    <property type="entry name" value="GluRdtase_CS"/>
</dbReference>
<keyword evidence="6 9" id="KW-0627">Porphyrin biosynthesis</keyword>
<dbReference type="RefSeq" id="WP_036061612.1">
    <property type="nucleotide sequence ID" value="NZ_AODM01000001.1"/>
</dbReference>
<evidence type="ECO:0000256" key="12">
    <source>
        <dbReference type="PIRSR" id="PIRSR000445-3"/>
    </source>
</evidence>
<comment type="similarity">
    <text evidence="2 9 14">Belongs to the glutamyl-tRNA reductase family.</text>
</comment>
<dbReference type="EMBL" id="AODM01000001">
    <property type="protein sequence ID" value="EUJ65985.1"/>
    <property type="molecule type" value="Genomic_DNA"/>
</dbReference>
<organism evidence="18 19">
    <name type="scientific">Listeria fleischmannii FSL S10-1203</name>
    <dbReference type="NCBI Taxonomy" id="1265822"/>
    <lineage>
        <taxon>Bacteria</taxon>
        <taxon>Bacillati</taxon>
        <taxon>Bacillota</taxon>
        <taxon>Bacilli</taxon>
        <taxon>Bacillales</taxon>
        <taxon>Listeriaceae</taxon>
        <taxon>Listeria</taxon>
    </lineage>
</organism>
<evidence type="ECO:0000259" key="16">
    <source>
        <dbReference type="Pfam" id="PF01488"/>
    </source>
</evidence>
<dbReference type="FunFam" id="3.40.50.720:FF:000031">
    <property type="entry name" value="Glutamyl-tRNA reductase"/>
    <property type="match status" value="1"/>
</dbReference>
<dbReference type="NCBIfam" id="TIGR01035">
    <property type="entry name" value="hemA"/>
    <property type="match status" value="1"/>
</dbReference>
<keyword evidence="4 9" id="KW-0521">NADP</keyword>
<dbReference type="UniPathway" id="UPA00251">
    <property type="reaction ID" value="UER00316"/>
</dbReference>
<name>W7DSY2_9LIST</name>
<feature type="binding site" evidence="9 11">
    <location>
        <position position="109"/>
    </location>
    <ligand>
        <name>substrate</name>
    </ligand>
</feature>
<dbReference type="InterPro" id="IPR036343">
    <property type="entry name" value="GluRdtase_N_sf"/>
</dbReference>
<evidence type="ECO:0000256" key="3">
    <source>
        <dbReference type="ARBA" id="ARBA00012970"/>
    </source>
</evidence>
<gene>
    <name evidence="9 18" type="primary">hemA</name>
    <name evidence="18" type="ORF">MCOL2_00050</name>
</gene>
<dbReference type="PROSITE" id="PS00747">
    <property type="entry name" value="GLUTR"/>
    <property type="match status" value="1"/>
</dbReference>
<evidence type="ECO:0000256" key="7">
    <source>
        <dbReference type="ARBA" id="ARBA00047464"/>
    </source>
</evidence>
<dbReference type="SUPFAM" id="SSF69075">
    <property type="entry name" value="Glutamyl tRNA-reductase dimerization domain"/>
    <property type="match status" value="1"/>
</dbReference>
<feature type="domain" description="Tetrapyrrole biosynthesis glutamyl-tRNA reductase dimerisation" evidence="15">
    <location>
        <begin position="321"/>
        <end position="419"/>
    </location>
</feature>
<proteinExistence type="inferred from homology"/>
<dbReference type="Pfam" id="PF05201">
    <property type="entry name" value="GlutR_N"/>
    <property type="match status" value="1"/>
</dbReference>
<dbReference type="PIRSF" id="PIRSF000445">
    <property type="entry name" value="4pyrrol_synth_GluRdtase"/>
    <property type="match status" value="1"/>
</dbReference>
<comment type="caution">
    <text evidence="18">The sequence shown here is derived from an EMBL/GenBank/DDBJ whole genome shotgun (WGS) entry which is preliminary data.</text>
</comment>
<dbReference type="Gene3D" id="3.30.460.30">
    <property type="entry name" value="Glutamyl-tRNA reductase, N-terminal domain"/>
    <property type="match status" value="1"/>
</dbReference>
<evidence type="ECO:0000256" key="4">
    <source>
        <dbReference type="ARBA" id="ARBA00022857"/>
    </source>
</evidence>
<dbReference type="Gene3D" id="3.40.50.720">
    <property type="entry name" value="NAD(P)-binding Rossmann-like Domain"/>
    <property type="match status" value="1"/>
</dbReference>
<dbReference type="SUPFAM" id="SSF51735">
    <property type="entry name" value="NAD(P)-binding Rossmann-fold domains"/>
    <property type="match status" value="1"/>
</dbReference>
<dbReference type="Pfam" id="PF00745">
    <property type="entry name" value="GlutR_dimer"/>
    <property type="match status" value="1"/>
</dbReference>
<dbReference type="GO" id="GO:0019353">
    <property type="term" value="P:protoporphyrinogen IX biosynthetic process from glutamate"/>
    <property type="evidence" value="ECO:0007669"/>
    <property type="project" value="TreeGrafter"/>
</dbReference>
<feature type="active site" description="Nucleophile" evidence="9 10">
    <location>
        <position position="50"/>
    </location>
</feature>
<comment type="catalytic activity">
    <reaction evidence="7 9 14">
        <text>(S)-4-amino-5-oxopentanoate + tRNA(Glu) + NADP(+) = L-glutamyl-tRNA(Glu) + NADPH + H(+)</text>
        <dbReference type="Rhea" id="RHEA:12344"/>
        <dbReference type="Rhea" id="RHEA-COMP:9663"/>
        <dbReference type="Rhea" id="RHEA-COMP:9680"/>
        <dbReference type="ChEBI" id="CHEBI:15378"/>
        <dbReference type="ChEBI" id="CHEBI:57501"/>
        <dbReference type="ChEBI" id="CHEBI:57783"/>
        <dbReference type="ChEBI" id="CHEBI:58349"/>
        <dbReference type="ChEBI" id="CHEBI:78442"/>
        <dbReference type="ChEBI" id="CHEBI:78520"/>
        <dbReference type="EC" id="1.2.1.70"/>
    </reaction>
</comment>
<dbReference type="SUPFAM" id="SSF69742">
    <property type="entry name" value="Glutamyl tRNA-reductase catalytic, N-terminal domain"/>
    <property type="match status" value="1"/>
</dbReference>
<evidence type="ECO:0000259" key="15">
    <source>
        <dbReference type="Pfam" id="PF00745"/>
    </source>
</evidence>
<comment type="pathway">
    <text evidence="1 9 14">Porphyrin-containing compound metabolism; protoporphyrin-IX biosynthesis; 5-aminolevulinate from L-glutamyl-tRNA(Glu): step 1/2.</text>
</comment>
<feature type="domain" description="Quinate/shikimate 5-dehydrogenase/glutamyl-tRNA reductase" evidence="16">
    <location>
        <begin position="171"/>
        <end position="304"/>
    </location>
</feature>
<feature type="binding site" evidence="9 11">
    <location>
        <begin position="49"/>
        <end position="52"/>
    </location>
    <ligand>
        <name>substrate</name>
    </ligand>
</feature>
<comment type="domain">
    <text evidence="9">Possesses an unusual extended V-shaped dimeric structure with each monomer consisting of three distinct domains arranged along a curved 'spinal' alpha-helix. The N-terminal catalytic domain specifically recognizes the glutamate moiety of the substrate. The second domain is the NADPH-binding domain, and the third C-terminal domain is responsible for dimerization.</text>
</comment>
<feature type="binding site" evidence="9 11">
    <location>
        <begin position="114"/>
        <end position="116"/>
    </location>
    <ligand>
        <name>substrate</name>
    </ligand>
</feature>
<evidence type="ECO:0000256" key="1">
    <source>
        <dbReference type="ARBA" id="ARBA00005059"/>
    </source>
</evidence>
<evidence type="ECO:0000256" key="13">
    <source>
        <dbReference type="PIRSR" id="PIRSR000445-4"/>
    </source>
</evidence>
<dbReference type="HAMAP" id="MF_00087">
    <property type="entry name" value="Glu_tRNA_reductase"/>
    <property type="match status" value="1"/>
</dbReference>
<dbReference type="EC" id="1.2.1.70" evidence="3 9"/>
<feature type="binding site" evidence="9 11">
    <location>
        <position position="120"/>
    </location>
    <ligand>
        <name>substrate</name>
    </ligand>
</feature>
<evidence type="ECO:0000256" key="8">
    <source>
        <dbReference type="ARBA" id="ARBA00068659"/>
    </source>
</evidence>
<sequence length="437" mass="49611">MYILSVGLNHKTAPIEIREKLAFKEADEKEALKALNKEKSILENVIISTCNRTEIIAVVDQLHTARYYMKRFLANWFQIEMDILNQYLFFYEENQAVKHLFEVASGLDSLVLGETQILGQVKHAFLTAQTVDTTGTLLNQLFKEVIRFAKKMHHETRINENAVSVSYAAVEIAKSIYTDLATKSVLLLGAGKMSELALKNLTGSGVQNVTIINRTETNAKALAEQFQATFSTIHAVPEEIKKADIVIVSTGADSFIVSENMMQTVMATREKPLLMIDIALPRNVDPKCAQLPNLYLYDLDDLDGIVVANTEERQQIVKALEVEIEKEVLLFFEWEKQLGVVPIIRELRENALQIQSDTMKSLENKLPGLTEREYVLIGKHMKSVINQLLKQPISEIKEMSTDEDALFKKSNFFKEIFGLNLEEAIQPRDTEEMREIL</sequence>
<evidence type="ECO:0000256" key="6">
    <source>
        <dbReference type="ARBA" id="ARBA00023244"/>
    </source>
</evidence>
<dbReference type="GO" id="GO:0050661">
    <property type="term" value="F:NADP binding"/>
    <property type="evidence" value="ECO:0007669"/>
    <property type="project" value="InterPro"/>
</dbReference>
<keyword evidence="5 9" id="KW-0560">Oxidoreductase</keyword>
<dbReference type="InterPro" id="IPR006151">
    <property type="entry name" value="Shikm_DH/Glu-tRNA_Rdtase"/>
</dbReference>
<accession>W7DSY2</accession>
<evidence type="ECO:0000256" key="5">
    <source>
        <dbReference type="ARBA" id="ARBA00023002"/>
    </source>
</evidence>
<feature type="domain" description="Glutamyl-tRNA reductase N-terminal" evidence="17">
    <location>
        <begin position="6"/>
        <end position="156"/>
    </location>
</feature>
<evidence type="ECO:0000256" key="2">
    <source>
        <dbReference type="ARBA" id="ARBA00005916"/>
    </source>
</evidence>
<evidence type="ECO:0000313" key="18">
    <source>
        <dbReference type="EMBL" id="EUJ65985.1"/>
    </source>
</evidence>
<evidence type="ECO:0000313" key="19">
    <source>
        <dbReference type="Proteomes" id="UP000019241"/>
    </source>
</evidence>
<dbReference type="InterPro" id="IPR015895">
    <property type="entry name" value="4pyrrol_synth_GluRdtase_N"/>
</dbReference>
<dbReference type="InterPro" id="IPR015896">
    <property type="entry name" value="4pyrrol_synth_GluRdtase_dimer"/>
</dbReference>
<protein>
    <recommendedName>
        <fullName evidence="8 9">Glutamyl-tRNA reductase</fullName>
        <shortName evidence="9">GluTR</shortName>
        <ecNumber evidence="3 9">1.2.1.70</ecNumber>
    </recommendedName>
</protein>
<dbReference type="AlphaFoldDB" id="W7DSY2"/>
<dbReference type="PANTHER" id="PTHR43013">
    <property type="entry name" value="GLUTAMYL-TRNA REDUCTASE"/>
    <property type="match status" value="1"/>
</dbReference>
<feature type="site" description="Important for activity" evidence="9 13">
    <location>
        <position position="99"/>
    </location>
</feature>
<dbReference type="Proteomes" id="UP000019241">
    <property type="component" value="Unassembled WGS sequence"/>
</dbReference>
<evidence type="ECO:0000256" key="10">
    <source>
        <dbReference type="PIRSR" id="PIRSR000445-1"/>
    </source>
</evidence>
<comment type="miscellaneous">
    <text evidence="9">During catalysis, the active site Cys acts as a nucleophile attacking the alpha-carbonyl group of tRNA-bound glutamate with the formation of a thioester intermediate between enzyme and glutamate, and the concomitant release of tRNA(Glu). The thioester intermediate is finally reduced by direct hydride transfer from NADPH, to form the product GSA.</text>
</comment>
<comment type="function">
    <text evidence="9">Catalyzes the NADPH-dependent reduction of glutamyl-tRNA(Glu) to glutamate 1-semialdehyde (GSA).</text>
</comment>
<dbReference type="PATRIC" id="fig|1265822.4.peg.10"/>
<dbReference type="Pfam" id="PF01488">
    <property type="entry name" value="Shikimate_DH"/>
    <property type="match status" value="1"/>
</dbReference>
<evidence type="ECO:0000256" key="11">
    <source>
        <dbReference type="PIRSR" id="PIRSR000445-2"/>
    </source>
</evidence>